<dbReference type="AlphaFoldDB" id="A0AAN6YUF9"/>
<comment type="caution">
    <text evidence="3">The sequence shown here is derived from an EMBL/GenBank/DDBJ whole genome shotgun (WGS) entry which is preliminary data.</text>
</comment>
<evidence type="ECO:0000313" key="3">
    <source>
        <dbReference type="EMBL" id="KAK4114187.1"/>
    </source>
</evidence>
<dbReference type="PIRSF" id="PIRSF006386">
    <property type="entry name" value="HCCAis_GSTk"/>
    <property type="match status" value="1"/>
</dbReference>
<dbReference type="InterPro" id="IPR014440">
    <property type="entry name" value="HCCAis_GSTk"/>
</dbReference>
<name>A0AAN6YUF9_9PEZI</name>
<feature type="domain" description="DSBA-like thioredoxin" evidence="2">
    <location>
        <begin position="5"/>
        <end position="121"/>
    </location>
</feature>
<evidence type="ECO:0000313" key="4">
    <source>
        <dbReference type="Proteomes" id="UP001302812"/>
    </source>
</evidence>
<dbReference type="GO" id="GO:0004364">
    <property type="term" value="F:glutathione transferase activity"/>
    <property type="evidence" value="ECO:0007669"/>
    <property type="project" value="TreeGrafter"/>
</dbReference>
<dbReference type="GO" id="GO:0006749">
    <property type="term" value="P:glutathione metabolic process"/>
    <property type="evidence" value="ECO:0007669"/>
    <property type="project" value="TreeGrafter"/>
</dbReference>
<dbReference type="RefSeq" id="XP_064671757.1">
    <property type="nucleotide sequence ID" value="XM_064810155.1"/>
</dbReference>
<reference evidence="3" key="1">
    <citation type="journal article" date="2023" name="Mol. Phylogenet. Evol.">
        <title>Genome-scale phylogeny and comparative genomics of the fungal order Sordariales.</title>
        <authorList>
            <person name="Hensen N."/>
            <person name="Bonometti L."/>
            <person name="Westerberg I."/>
            <person name="Brannstrom I.O."/>
            <person name="Guillou S."/>
            <person name="Cros-Aarteil S."/>
            <person name="Calhoun S."/>
            <person name="Haridas S."/>
            <person name="Kuo A."/>
            <person name="Mondo S."/>
            <person name="Pangilinan J."/>
            <person name="Riley R."/>
            <person name="LaButti K."/>
            <person name="Andreopoulos B."/>
            <person name="Lipzen A."/>
            <person name="Chen C."/>
            <person name="Yan M."/>
            <person name="Daum C."/>
            <person name="Ng V."/>
            <person name="Clum A."/>
            <person name="Steindorff A."/>
            <person name="Ohm R.A."/>
            <person name="Martin F."/>
            <person name="Silar P."/>
            <person name="Natvig D.O."/>
            <person name="Lalanne C."/>
            <person name="Gautier V."/>
            <person name="Ament-Velasquez S.L."/>
            <person name="Kruys A."/>
            <person name="Hutchinson M.I."/>
            <person name="Powell A.J."/>
            <person name="Barry K."/>
            <person name="Miller A.N."/>
            <person name="Grigoriev I.V."/>
            <person name="Debuchy R."/>
            <person name="Gladieux P."/>
            <person name="Hiltunen Thoren M."/>
            <person name="Johannesson H."/>
        </authorList>
    </citation>
    <scope>NUCLEOTIDE SEQUENCE</scope>
    <source>
        <strain evidence="3">CBS 508.74</strain>
    </source>
</reference>
<protein>
    <submittedName>
        <fullName evidence="3">Thioredoxin-like protein</fullName>
    </submittedName>
</protein>
<dbReference type="Gene3D" id="3.40.30.10">
    <property type="entry name" value="Glutaredoxin"/>
    <property type="match status" value="1"/>
</dbReference>
<dbReference type="PANTHER" id="PTHR42943">
    <property type="entry name" value="GLUTATHIONE S-TRANSFERASE KAPPA"/>
    <property type="match status" value="1"/>
</dbReference>
<reference evidence="3" key="2">
    <citation type="submission" date="2023-05" db="EMBL/GenBank/DDBJ databases">
        <authorList>
            <consortium name="Lawrence Berkeley National Laboratory"/>
            <person name="Steindorff A."/>
            <person name="Hensen N."/>
            <person name="Bonometti L."/>
            <person name="Westerberg I."/>
            <person name="Brannstrom I.O."/>
            <person name="Guillou S."/>
            <person name="Cros-Aarteil S."/>
            <person name="Calhoun S."/>
            <person name="Haridas S."/>
            <person name="Kuo A."/>
            <person name="Mondo S."/>
            <person name="Pangilinan J."/>
            <person name="Riley R."/>
            <person name="Labutti K."/>
            <person name="Andreopoulos B."/>
            <person name="Lipzen A."/>
            <person name="Chen C."/>
            <person name="Yanf M."/>
            <person name="Daum C."/>
            <person name="Ng V."/>
            <person name="Clum A."/>
            <person name="Ohm R."/>
            <person name="Martin F."/>
            <person name="Silar P."/>
            <person name="Natvig D."/>
            <person name="Lalanne C."/>
            <person name="Gautier V."/>
            <person name="Ament-Velasquez S.L."/>
            <person name="Kruys A."/>
            <person name="Hutchinson M.I."/>
            <person name="Powell A.J."/>
            <person name="Barry K."/>
            <person name="Miller A.N."/>
            <person name="Grigoriev I.V."/>
            <person name="Debuchy R."/>
            <person name="Gladieux P."/>
            <person name="Thoren M.H."/>
            <person name="Johannesson H."/>
        </authorList>
    </citation>
    <scope>NUCLEOTIDE SEQUENCE</scope>
    <source>
        <strain evidence="3">CBS 508.74</strain>
    </source>
</reference>
<sequence>MGGRIDCYLDIASFYSYIAFLELQRNAELLASHNVEVEFHPVLIGAINIGSGNRPPWMLPAKASYLAFDARRAMARFPGLPVQFPSNLEQLAKTVIPLRCLHYIKRTRPAETFLSTLHYLFHLFWSPPNTDLTKPENVAKALAEAPVGFRGVLGGAGGNGEAGRSRSDNKQFTPAEVEEIMRAAATSEMKEVLKATTQTALDRGAFGNPWLWVTNGDGKSEAFFGSDRFHFIYQFLGVPYQDVTLLPPDRAKSKL</sequence>
<dbReference type="GO" id="GO:0005739">
    <property type="term" value="C:mitochondrion"/>
    <property type="evidence" value="ECO:0007669"/>
    <property type="project" value="TreeGrafter"/>
</dbReference>
<dbReference type="InterPro" id="IPR036249">
    <property type="entry name" value="Thioredoxin-like_sf"/>
</dbReference>
<feature type="active site" description="Nucleophile" evidence="1">
    <location>
        <position position="13"/>
    </location>
</feature>
<accession>A0AAN6YUF9</accession>
<dbReference type="EMBL" id="MU853337">
    <property type="protein sequence ID" value="KAK4114187.1"/>
    <property type="molecule type" value="Genomic_DNA"/>
</dbReference>
<proteinExistence type="predicted"/>
<dbReference type="GO" id="GO:0004602">
    <property type="term" value="F:glutathione peroxidase activity"/>
    <property type="evidence" value="ECO:0007669"/>
    <property type="project" value="TreeGrafter"/>
</dbReference>
<dbReference type="PANTHER" id="PTHR42943:SF13">
    <property type="entry name" value="GLUTATHIONE S-TRANSFERASE KAPPA-RELATED"/>
    <property type="match status" value="1"/>
</dbReference>
<dbReference type="GeneID" id="89934280"/>
<dbReference type="InterPro" id="IPR051924">
    <property type="entry name" value="GST_Kappa/NadH"/>
</dbReference>
<organism evidence="3 4">
    <name type="scientific">Canariomyces notabilis</name>
    <dbReference type="NCBI Taxonomy" id="2074819"/>
    <lineage>
        <taxon>Eukaryota</taxon>
        <taxon>Fungi</taxon>
        <taxon>Dikarya</taxon>
        <taxon>Ascomycota</taxon>
        <taxon>Pezizomycotina</taxon>
        <taxon>Sordariomycetes</taxon>
        <taxon>Sordariomycetidae</taxon>
        <taxon>Sordariales</taxon>
        <taxon>Chaetomiaceae</taxon>
        <taxon>Canariomyces</taxon>
    </lineage>
</organism>
<evidence type="ECO:0000256" key="1">
    <source>
        <dbReference type="PIRSR" id="PIRSR006386-1"/>
    </source>
</evidence>
<dbReference type="Proteomes" id="UP001302812">
    <property type="component" value="Unassembled WGS sequence"/>
</dbReference>
<keyword evidence="4" id="KW-1185">Reference proteome</keyword>
<dbReference type="SUPFAM" id="SSF52833">
    <property type="entry name" value="Thioredoxin-like"/>
    <property type="match status" value="1"/>
</dbReference>
<gene>
    <name evidence="3" type="ORF">N656DRAFT_576272</name>
</gene>
<dbReference type="GO" id="GO:0005777">
    <property type="term" value="C:peroxisome"/>
    <property type="evidence" value="ECO:0007669"/>
    <property type="project" value="TreeGrafter"/>
</dbReference>
<dbReference type="Pfam" id="PF01323">
    <property type="entry name" value="DSBA"/>
    <property type="match status" value="1"/>
</dbReference>
<evidence type="ECO:0000259" key="2">
    <source>
        <dbReference type="Pfam" id="PF01323"/>
    </source>
</evidence>
<dbReference type="InterPro" id="IPR001853">
    <property type="entry name" value="DSBA-like_thioredoxin_dom"/>
</dbReference>